<comment type="caution">
    <text evidence="1">The sequence shown here is derived from an EMBL/GenBank/DDBJ whole genome shotgun (WGS) entry which is preliminary data.</text>
</comment>
<dbReference type="AlphaFoldDB" id="A0A9P5Q4T1"/>
<evidence type="ECO:0000313" key="1">
    <source>
        <dbReference type="EMBL" id="KAF9074285.1"/>
    </source>
</evidence>
<evidence type="ECO:0000313" key="2">
    <source>
        <dbReference type="Proteomes" id="UP000772434"/>
    </source>
</evidence>
<sequence>MTPEEINNADATLFTCRMRDKEVFSGVYNHKQHTLHPHIPSYTPSKWEANLQARSVIHNNVWNSDDDDDEDGMPATTWLESIHALSPLPNDNSTWLPYFRNVAGPGSSSEQAKANGETVIEMKLSVLLTLFLKGTNFDAGRFPTVGTDGIWRLPQMEGNLGIDEHLFVQVGKDFVVKVA</sequence>
<protein>
    <submittedName>
        <fullName evidence="1">Uncharacterized protein</fullName>
    </submittedName>
</protein>
<keyword evidence="2" id="KW-1185">Reference proteome</keyword>
<proteinExistence type="predicted"/>
<name>A0A9P5Q4T1_9AGAR</name>
<reference evidence="1" key="1">
    <citation type="submission" date="2020-11" db="EMBL/GenBank/DDBJ databases">
        <authorList>
            <consortium name="DOE Joint Genome Institute"/>
            <person name="Ahrendt S."/>
            <person name="Riley R."/>
            <person name="Andreopoulos W."/>
            <person name="Labutti K."/>
            <person name="Pangilinan J."/>
            <person name="Ruiz-Duenas F.J."/>
            <person name="Barrasa J.M."/>
            <person name="Sanchez-Garcia M."/>
            <person name="Camarero S."/>
            <person name="Miyauchi S."/>
            <person name="Serrano A."/>
            <person name="Linde D."/>
            <person name="Babiker R."/>
            <person name="Drula E."/>
            <person name="Ayuso-Fernandez I."/>
            <person name="Pacheco R."/>
            <person name="Padilla G."/>
            <person name="Ferreira P."/>
            <person name="Barriuso J."/>
            <person name="Kellner H."/>
            <person name="Castanera R."/>
            <person name="Alfaro M."/>
            <person name="Ramirez L."/>
            <person name="Pisabarro A.G."/>
            <person name="Kuo A."/>
            <person name="Tritt A."/>
            <person name="Lipzen A."/>
            <person name="He G."/>
            <person name="Yan M."/>
            <person name="Ng V."/>
            <person name="Cullen D."/>
            <person name="Martin F."/>
            <person name="Rosso M.-N."/>
            <person name="Henrissat B."/>
            <person name="Hibbett D."/>
            <person name="Martinez A.T."/>
            <person name="Grigoriev I.V."/>
        </authorList>
    </citation>
    <scope>NUCLEOTIDE SEQUENCE</scope>
    <source>
        <strain evidence="1">AH 40177</strain>
    </source>
</reference>
<gene>
    <name evidence="1" type="ORF">BDP27DRAFT_1416583</name>
</gene>
<accession>A0A9P5Q4T1</accession>
<dbReference type="EMBL" id="JADNRY010000014">
    <property type="protein sequence ID" value="KAF9074285.1"/>
    <property type="molecule type" value="Genomic_DNA"/>
</dbReference>
<dbReference type="Proteomes" id="UP000772434">
    <property type="component" value="Unassembled WGS sequence"/>
</dbReference>
<organism evidence="1 2">
    <name type="scientific">Rhodocollybia butyracea</name>
    <dbReference type="NCBI Taxonomy" id="206335"/>
    <lineage>
        <taxon>Eukaryota</taxon>
        <taxon>Fungi</taxon>
        <taxon>Dikarya</taxon>
        <taxon>Basidiomycota</taxon>
        <taxon>Agaricomycotina</taxon>
        <taxon>Agaricomycetes</taxon>
        <taxon>Agaricomycetidae</taxon>
        <taxon>Agaricales</taxon>
        <taxon>Marasmiineae</taxon>
        <taxon>Omphalotaceae</taxon>
        <taxon>Rhodocollybia</taxon>
    </lineage>
</organism>